<dbReference type="InterPro" id="IPR050620">
    <property type="entry name" value="Thioredoxin_H-type-like"/>
</dbReference>
<dbReference type="PANTHER" id="PTHR10438:SF468">
    <property type="entry name" value="THIOREDOXIN-1-RELATED"/>
    <property type="match status" value="1"/>
</dbReference>
<dbReference type="CDD" id="cd02947">
    <property type="entry name" value="TRX_family"/>
    <property type="match status" value="1"/>
</dbReference>
<evidence type="ECO:0000313" key="2">
    <source>
        <dbReference type="EMBL" id="AXG66271.1"/>
    </source>
</evidence>
<dbReference type="RefSeq" id="YP_009839120.1">
    <property type="nucleotide sequence ID" value="NC_048719.1"/>
</dbReference>
<organism evidence="2 3">
    <name type="scientific">Streptomyces phage Annadreamy</name>
    <dbReference type="NCBI Taxonomy" id="2250335"/>
    <lineage>
        <taxon>Viruses</taxon>
        <taxon>Duplodnaviria</taxon>
        <taxon>Heunggongvirae</taxon>
        <taxon>Uroviricota</taxon>
        <taxon>Caudoviricetes</taxon>
        <taxon>Stanwilliamsviridae</taxon>
        <taxon>Loccivirinae</taxon>
        <taxon>Annadreamyvirus</taxon>
        <taxon>Annadreamyvirus annadreamy</taxon>
    </lineage>
</organism>
<sequence length="103" mass="11126">MSEVRKAQSLAELTEIINSNDSVVVDFSKSEGCVYCKRLAPHFEKAAAKSDVPFVEVDLLNVTEAIEAFGIQSVPTVLHFKTGEPTATLSGRTSVKLLQEISG</sequence>
<accession>A0A345GTJ9</accession>
<dbReference type="EMBL" id="MH536811">
    <property type="protein sequence ID" value="AXG66271.1"/>
    <property type="molecule type" value="Genomic_DNA"/>
</dbReference>
<dbReference type="PROSITE" id="PS51352">
    <property type="entry name" value="THIOREDOXIN_2"/>
    <property type="match status" value="1"/>
</dbReference>
<proteinExistence type="predicted"/>
<dbReference type="SUPFAM" id="SSF52833">
    <property type="entry name" value="Thioredoxin-like"/>
    <property type="match status" value="1"/>
</dbReference>
<dbReference type="InterPro" id="IPR036249">
    <property type="entry name" value="Thioredoxin-like_sf"/>
</dbReference>
<dbReference type="GeneID" id="55609328"/>
<reference evidence="2 3" key="1">
    <citation type="submission" date="2018-06" db="EMBL/GenBank/DDBJ databases">
        <authorList>
            <person name="Moussa A."/>
            <person name="Couoh J.M."/>
            <person name="Harbem L."/>
            <person name="Okocha J.C."/>
            <person name="Taylor D."/>
            <person name="Teutsch A.B."/>
            <person name="Smith B.R."/>
            <person name="Suri N."/>
            <person name="Layton S.R."/>
            <person name="Kim T."/>
            <person name="Hughes L.E."/>
            <person name="Garlena R.A."/>
            <person name="Russell D.A."/>
            <person name="Pope W.H."/>
            <person name="Jacobs-Sera D."/>
            <person name="Hatfull G.F."/>
        </authorList>
    </citation>
    <scope>NUCLEOTIDE SEQUENCE [LARGE SCALE GENOMIC DNA]</scope>
</reference>
<protein>
    <submittedName>
        <fullName evidence="2">Thioredoxin</fullName>
    </submittedName>
</protein>
<keyword evidence="3" id="KW-1185">Reference proteome</keyword>
<dbReference type="KEGG" id="vg:55609328"/>
<dbReference type="Gene3D" id="3.40.30.10">
    <property type="entry name" value="Glutaredoxin"/>
    <property type="match status" value="1"/>
</dbReference>
<evidence type="ECO:0000313" key="3">
    <source>
        <dbReference type="Proteomes" id="UP000259354"/>
    </source>
</evidence>
<gene>
    <name evidence="2" type="primary">186</name>
    <name evidence="2" type="ORF">SEA_ANNADREAMY_186</name>
</gene>
<dbReference type="Proteomes" id="UP000259354">
    <property type="component" value="Segment"/>
</dbReference>
<dbReference type="InterPro" id="IPR013766">
    <property type="entry name" value="Thioredoxin_domain"/>
</dbReference>
<dbReference type="Pfam" id="PF00085">
    <property type="entry name" value="Thioredoxin"/>
    <property type="match status" value="1"/>
</dbReference>
<feature type="domain" description="Thioredoxin" evidence="1">
    <location>
        <begin position="1"/>
        <end position="103"/>
    </location>
</feature>
<dbReference type="PANTHER" id="PTHR10438">
    <property type="entry name" value="THIOREDOXIN"/>
    <property type="match status" value="1"/>
</dbReference>
<name>A0A345GTJ9_9CAUD</name>
<evidence type="ECO:0000259" key="1">
    <source>
        <dbReference type="PROSITE" id="PS51352"/>
    </source>
</evidence>